<keyword evidence="2" id="KW-0408">Iron</keyword>
<keyword evidence="5" id="KW-1185">Reference proteome</keyword>
<comment type="similarity">
    <text evidence="1 2">Belongs to the iron/ascorbate-dependent oxidoreductase family.</text>
</comment>
<evidence type="ECO:0000256" key="1">
    <source>
        <dbReference type="ARBA" id="ARBA00008056"/>
    </source>
</evidence>
<dbReference type="Proteomes" id="UP000265663">
    <property type="component" value="Unassembled WGS sequence"/>
</dbReference>
<name>A0A3M7M9M6_9PLEO</name>
<dbReference type="GO" id="GO:0044283">
    <property type="term" value="P:small molecule biosynthetic process"/>
    <property type="evidence" value="ECO:0007669"/>
    <property type="project" value="UniProtKB-ARBA"/>
</dbReference>
<evidence type="ECO:0000313" key="4">
    <source>
        <dbReference type="EMBL" id="RMZ71187.1"/>
    </source>
</evidence>
<keyword evidence="2" id="KW-0479">Metal-binding</keyword>
<dbReference type="OrthoDB" id="288590at2759"/>
<dbReference type="PROSITE" id="PS51471">
    <property type="entry name" value="FE2OG_OXY"/>
    <property type="match status" value="1"/>
</dbReference>
<dbReference type="InterPro" id="IPR005123">
    <property type="entry name" value="Oxoglu/Fe-dep_dioxygenase_dom"/>
</dbReference>
<dbReference type="InterPro" id="IPR027443">
    <property type="entry name" value="IPNS-like_sf"/>
</dbReference>
<dbReference type="InterPro" id="IPR026992">
    <property type="entry name" value="DIOX_N"/>
</dbReference>
<evidence type="ECO:0000259" key="3">
    <source>
        <dbReference type="PROSITE" id="PS51471"/>
    </source>
</evidence>
<dbReference type="Gene3D" id="2.60.120.330">
    <property type="entry name" value="B-lactam Antibiotic, Isopenicillin N Synthase, Chain"/>
    <property type="match status" value="1"/>
</dbReference>
<keyword evidence="2" id="KW-0560">Oxidoreductase</keyword>
<dbReference type="EMBL" id="KE747826">
    <property type="protein sequence ID" value="RMZ71187.1"/>
    <property type="molecule type" value="Genomic_DNA"/>
</dbReference>
<sequence length="361" mass="40167">MVTRHFTMVAPIIAPMPADIPLAALTTINFQKLRSSDAGEKQKLWEAATEAGFFYLNYENMPEFEDLTATINDIYDLERDIFNLSDEEKMKYDVDKQGNMKISGYKPIGRNIGGLEGKRDGHESWAIPKSGVFSLSDTQFDRPPLLESRLTTVRTFMQYAQTFTTVIHGILSDQLGMQGKDRLERFHRPDHSCLSILRLLKVHAQPLSSRGHVHTPHTDIGSLTVLLSNTPGLQILAHNAAGGGTGEVNWEFVAPRANCAVINLGDSLSMMTGGRTASALHRVGPLPGQPMGTRYSFAYLQRPETRTVVKVGMGPTTGGLVEEISIEEWIKRKFGMLRKESYRHGEQWVLTGRQGRQVIAA</sequence>
<dbReference type="PANTHER" id="PTHR47990">
    <property type="entry name" value="2-OXOGLUTARATE (2OG) AND FE(II)-DEPENDENT OXYGENASE SUPERFAMILY PROTEIN-RELATED"/>
    <property type="match status" value="1"/>
</dbReference>
<organism evidence="4 5">
    <name type="scientific">Pyrenophora seminiperda CCB06</name>
    <dbReference type="NCBI Taxonomy" id="1302712"/>
    <lineage>
        <taxon>Eukaryota</taxon>
        <taxon>Fungi</taxon>
        <taxon>Dikarya</taxon>
        <taxon>Ascomycota</taxon>
        <taxon>Pezizomycotina</taxon>
        <taxon>Dothideomycetes</taxon>
        <taxon>Pleosporomycetidae</taxon>
        <taxon>Pleosporales</taxon>
        <taxon>Pleosporineae</taxon>
        <taxon>Pleosporaceae</taxon>
        <taxon>Pyrenophora</taxon>
    </lineage>
</organism>
<dbReference type="Pfam" id="PF03171">
    <property type="entry name" value="2OG-FeII_Oxy"/>
    <property type="match status" value="1"/>
</dbReference>
<dbReference type="GO" id="GO:0016491">
    <property type="term" value="F:oxidoreductase activity"/>
    <property type="evidence" value="ECO:0007669"/>
    <property type="project" value="UniProtKB-KW"/>
</dbReference>
<accession>A0A3M7M9M6</accession>
<evidence type="ECO:0000256" key="2">
    <source>
        <dbReference type="RuleBase" id="RU003682"/>
    </source>
</evidence>
<dbReference type="AlphaFoldDB" id="A0A3M7M9M6"/>
<feature type="domain" description="Fe2OG dioxygenase" evidence="3">
    <location>
        <begin position="189"/>
        <end position="303"/>
    </location>
</feature>
<reference evidence="4 5" key="1">
    <citation type="journal article" date="2014" name="PLoS ONE">
        <title>De novo Genome Assembly of the Fungal Plant Pathogen Pyrenophora semeniperda.</title>
        <authorList>
            <person name="Soliai M.M."/>
            <person name="Meyer S.E."/>
            <person name="Udall J.A."/>
            <person name="Elzinga D.E."/>
            <person name="Hermansen R.A."/>
            <person name="Bodily P.M."/>
            <person name="Hart A.A."/>
            <person name="Coleman C.E."/>
        </authorList>
    </citation>
    <scope>NUCLEOTIDE SEQUENCE [LARGE SCALE GENOMIC DNA]</scope>
    <source>
        <strain evidence="4 5">CCB06</strain>
        <tissue evidence="4">Mycelium</tissue>
    </source>
</reference>
<gene>
    <name evidence="4" type="ORF">GMOD_00005706</name>
</gene>
<dbReference type="SUPFAM" id="SSF51197">
    <property type="entry name" value="Clavaminate synthase-like"/>
    <property type="match status" value="1"/>
</dbReference>
<evidence type="ECO:0000313" key="5">
    <source>
        <dbReference type="Proteomes" id="UP000265663"/>
    </source>
</evidence>
<protein>
    <submittedName>
        <fullName evidence="4">Oxidoreductase 2OG-Fe(II) oxygenase family</fullName>
    </submittedName>
</protein>
<dbReference type="InterPro" id="IPR050231">
    <property type="entry name" value="Iron_ascorbate_oxido_reductase"/>
</dbReference>
<proteinExistence type="inferred from homology"/>
<dbReference type="GO" id="GO:0046872">
    <property type="term" value="F:metal ion binding"/>
    <property type="evidence" value="ECO:0007669"/>
    <property type="project" value="UniProtKB-KW"/>
</dbReference>
<dbReference type="InterPro" id="IPR044861">
    <property type="entry name" value="IPNS-like_FE2OG_OXY"/>
</dbReference>
<dbReference type="Pfam" id="PF14226">
    <property type="entry name" value="DIOX_N"/>
    <property type="match status" value="1"/>
</dbReference>